<feature type="disulfide bond" evidence="7">
    <location>
        <begin position="272"/>
        <end position="285"/>
    </location>
</feature>
<dbReference type="GO" id="GO:0055037">
    <property type="term" value="C:recycling endosome"/>
    <property type="evidence" value="ECO:0007669"/>
    <property type="project" value="TreeGrafter"/>
</dbReference>
<feature type="binding site" evidence="6">
    <location>
        <position position="550"/>
    </location>
    <ligand>
        <name>Fe(3+)</name>
        <dbReference type="ChEBI" id="CHEBI:29034"/>
        <label>2</label>
    </ligand>
</feature>
<feature type="domain" description="Transferrin-like" evidence="9">
    <location>
        <begin position="30"/>
        <end position="364"/>
    </location>
</feature>
<feature type="binding site" evidence="6">
    <location>
        <position position="426"/>
    </location>
    <ligand>
        <name>Fe(3+)</name>
        <dbReference type="ChEBI" id="CHEBI:29034"/>
        <label>1</label>
    </ligand>
</feature>
<feature type="binding site" evidence="6">
    <location>
        <position position="229"/>
    </location>
    <ligand>
        <name>Fe(3+)</name>
        <dbReference type="ChEBI" id="CHEBI:29034"/>
        <label>1</label>
    </ligand>
</feature>
<dbReference type="InterPro" id="IPR016357">
    <property type="entry name" value="Transferrin"/>
</dbReference>
<evidence type="ECO:0000256" key="4">
    <source>
        <dbReference type="PIRSR" id="PIRSR002549-1"/>
    </source>
</evidence>
<comment type="similarity">
    <text evidence="3">Belongs to the transferrin family.</text>
</comment>
<feature type="signal peptide" evidence="8">
    <location>
        <begin position="1"/>
        <end position="24"/>
    </location>
</feature>
<feature type="disulfide bond" evidence="7">
    <location>
        <begin position="374"/>
        <end position="411"/>
    </location>
</feature>
<feature type="disulfide bond" evidence="7">
    <location>
        <begin position="478"/>
        <end position="556"/>
    </location>
</feature>
<keyword evidence="3 6" id="KW-0408">Iron</keyword>
<evidence type="ECO:0000256" key="5">
    <source>
        <dbReference type="PIRSR" id="PIRSR002549-2"/>
    </source>
</evidence>
<feature type="disulfide bond" evidence="7">
    <location>
        <begin position="506"/>
        <end position="691"/>
    </location>
</feature>
<dbReference type="GO" id="GO:0005615">
    <property type="term" value="C:extracellular space"/>
    <property type="evidence" value="ECO:0007669"/>
    <property type="project" value="InterPro"/>
</dbReference>
<organism evidence="10 11">
    <name type="scientific">Parthenolecanium corni</name>
    <dbReference type="NCBI Taxonomy" id="536013"/>
    <lineage>
        <taxon>Eukaryota</taxon>
        <taxon>Metazoa</taxon>
        <taxon>Ecdysozoa</taxon>
        <taxon>Arthropoda</taxon>
        <taxon>Hexapoda</taxon>
        <taxon>Insecta</taxon>
        <taxon>Pterygota</taxon>
        <taxon>Neoptera</taxon>
        <taxon>Paraneoptera</taxon>
        <taxon>Hemiptera</taxon>
        <taxon>Sternorrhyncha</taxon>
        <taxon>Coccoidea</taxon>
        <taxon>Coccidae</taxon>
        <taxon>Parthenolecanium</taxon>
    </lineage>
</organism>
<feature type="disulfide bond" evidence="7">
    <location>
        <begin position="33"/>
        <end position="67"/>
    </location>
</feature>
<evidence type="ECO:0000256" key="6">
    <source>
        <dbReference type="PIRSR" id="PIRSR002549-3"/>
    </source>
</evidence>
<keyword evidence="3" id="KW-0410">Iron transport</keyword>
<dbReference type="PIRSF" id="PIRSF002549">
    <property type="entry name" value="Transferrin"/>
    <property type="match status" value="1"/>
</dbReference>
<feature type="binding site" evidence="5">
    <location>
        <position position="148"/>
    </location>
    <ligand>
        <name>hydrogencarbonate</name>
        <dbReference type="ChEBI" id="CHEBI:17544"/>
        <label>1</label>
    </ligand>
</feature>
<dbReference type="PROSITE" id="PS51408">
    <property type="entry name" value="TRANSFERRIN_LIKE_4"/>
    <property type="match status" value="2"/>
</dbReference>
<dbReference type="SMART" id="SM00094">
    <property type="entry name" value="TR_FER"/>
    <property type="match status" value="2"/>
</dbReference>
<accession>A0AAN9TGN9</accession>
<evidence type="ECO:0000313" key="11">
    <source>
        <dbReference type="Proteomes" id="UP001367676"/>
    </source>
</evidence>
<keyword evidence="2 7" id="KW-1015">Disulfide bond</keyword>
<dbReference type="Gene3D" id="3.40.190.10">
    <property type="entry name" value="Periplasmic binding protein-like II"/>
    <property type="match status" value="4"/>
</dbReference>
<evidence type="ECO:0000256" key="3">
    <source>
        <dbReference type="PIRNR" id="PIRNR002549"/>
    </source>
</evidence>
<feature type="binding site" evidence="5">
    <location>
        <position position="141"/>
    </location>
    <ligand>
        <name>hydrogencarbonate</name>
        <dbReference type="ChEBI" id="CHEBI:17544"/>
        <label>1</label>
    </ligand>
</feature>
<comment type="function">
    <text evidence="3">Transferrins are iron binding transport proteins which bind Fe(3+) ion in association with the binding of an anion, usually bicarbonate.</text>
</comment>
<keyword evidence="3 6" id="KW-0479">Metal-binding</keyword>
<dbReference type="GO" id="GO:0006826">
    <property type="term" value="P:iron ion transport"/>
    <property type="evidence" value="ECO:0007669"/>
    <property type="project" value="UniProtKB-KW"/>
</dbReference>
<keyword evidence="8" id="KW-0732">Signal</keyword>
<evidence type="ECO:0000256" key="8">
    <source>
        <dbReference type="SAM" id="SignalP"/>
    </source>
</evidence>
<keyword evidence="3" id="KW-0406">Ion transport</keyword>
<evidence type="ECO:0000313" key="10">
    <source>
        <dbReference type="EMBL" id="KAK7586107.1"/>
    </source>
</evidence>
<feature type="disulfide bond" evidence="7">
    <location>
        <begin position="139"/>
        <end position="235"/>
    </location>
</feature>
<feature type="binding site" evidence="6">
    <location>
        <position position="115"/>
    </location>
    <ligand>
        <name>Fe(3+)</name>
        <dbReference type="ChEBI" id="CHEBI:29034"/>
        <label>1</label>
    </ligand>
</feature>
<dbReference type="PANTHER" id="PTHR11485">
    <property type="entry name" value="TRANSFERRIN"/>
    <property type="match status" value="1"/>
</dbReference>
<keyword evidence="11" id="KW-1185">Reference proteome</keyword>
<sequence length="717" mass="79629">MKQITWSHITLVILALHFEYTIQATPTSGHKICVPEGAKNACLQMVSEGAKQNVQMTCIIGRDRLDCLEKIHQHNADFSFAEPEDMYVASIIDNKGFTILKEIRDKDDPEAEFRYRGVAVIRNDLNIKGIASLKGAKSCHTGIGRSVGYKVPLTKLTKMKVIGPLSDTTISPRENELKALSTFFSKACLVGKWAPDAATNKRLKSQYSNLCALCEKPEVCDYPDVNSGYEGALNCLTKGGGDIAWTKTLYVDKYFGLKGEKSNDPERYAYLCPDGSRIPLGQPACAWAARPWTGFVADSKLNDTKALREEIARLNKLGEALASDWFTLVLQLNDKTITVDNANLLHPNEYLSKAKFYDVIARNVVAPRRSVRWCLTTDAAHSKCKLLKLAAFSRDIRPEFDCVQESSTEKCLQTIRDGGADIIALDAAEAMPFLSKYNLRVIAAELYYKNTTELFAVAAVKKMSPVHTFKDLQGKRSCHSTDMKSAGWVAPVNLLLQQKLIDKENCDYTKAFTEFFAGGSCLFGMPEDSAGYTKLTSVCGQKTTNGFDDYKGPLKCLTSDQGDVAFMSHVNLLKSIDDGKTSENEIELLCPKGNRASAHQYETCNLGKIPPKVIVTNNQKSDVEMDELKNSLLATANLYGPKPELFKLFGRYKKQNNVILSNTATGLRLIDDFYSLLSEDFKNMLDNVDYCQAKIELSVMTNLVITNLVIQLEESVT</sequence>
<feature type="disulfide bond" evidence="7">
    <location>
        <begin position="211"/>
        <end position="220"/>
    </location>
</feature>
<feature type="disulfide bond" evidence="7">
    <location>
        <begin position="42"/>
        <end position="58"/>
    </location>
</feature>
<feature type="binding site" evidence="5">
    <location>
        <position position="145"/>
    </location>
    <ligand>
        <name>hydrogencarbonate</name>
        <dbReference type="ChEBI" id="CHEBI:17544"/>
        <label>1</label>
    </ligand>
</feature>
<name>A0AAN9TGN9_9HEMI</name>
<feature type="domain" description="Transferrin-like" evidence="9">
    <location>
        <begin position="371"/>
        <end position="682"/>
    </location>
</feature>
<dbReference type="PANTHER" id="PTHR11485:SF57">
    <property type="entry name" value="TRANSFERRIN"/>
    <property type="match status" value="1"/>
</dbReference>
<feature type="disulfide bond" evidence="7">
    <location>
        <begin position="590"/>
        <end position="604"/>
    </location>
</feature>
<dbReference type="GO" id="GO:0046872">
    <property type="term" value="F:metal ion binding"/>
    <property type="evidence" value="ECO:0007669"/>
    <property type="project" value="UniProtKB-KW"/>
</dbReference>
<gene>
    <name evidence="10" type="ORF">V9T40_003983</name>
</gene>
<dbReference type="GO" id="GO:0005886">
    <property type="term" value="C:plasma membrane"/>
    <property type="evidence" value="ECO:0007669"/>
    <property type="project" value="TreeGrafter"/>
</dbReference>
<dbReference type="EMBL" id="JBBCAQ010000027">
    <property type="protein sequence ID" value="KAK7586107.1"/>
    <property type="molecule type" value="Genomic_DNA"/>
</dbReference>
<evidence type="ECO:0000259" key="9">
    <source>
        <dbReference type="PROSITE" id="PS51408"/>
    </source>
</evidence>
<evidence type="ECO:0000256" key="7">
    <source>
        <dbReference type="PIRSR" id="PIRSR002549-4"/>
    </source>
</evidence>
<evidence type="ECO:0000256" key="2">
    <source>
        <dbReference type="ARBA" id="ARBA00023157"/>
    </source>
</evidence>
<dbReference type="CDD" id="cd13529">
    <property type="entry name" value="PBP2_transferrin"/>
    <property type="match status" value="2"/>
</dbReference>
<keyword evidence="3" id="KW-0813">Transport</keyword>
<feature type="binding site" evidence="5">
    <location>
        <position position="487"/>
    </location>
    <ligand>
        <name>hydrogencarbonate</name>
        <dbReference type="ChEBI" id="CHEBI:17544"/>
        <label>2</label>
    </ligand>
</feature>
<feature type="disulfide bond" evidence="7">
    <location>
        <begin position="384"/>
        <end position="402"/>
    </location>
</feature>
<dbReference type="PRINTS" id="PR00422">
    <property type="entry name" value="TRANSFERRIN"/>
</dbReference>
<reference evidence="10 11" key="1">
    <citation type="submission" date="2024-03" db="EMBL/GenBank/DDBJ databases">
        <title>Adaptation during the transition from Ophiocordyceps entomopathogen to insect associate is accompanied by gene loss and intensified selection.</title>
        <authorList>
            <person name="Ward C.M."/>
            <person name="Onetto C.A."/>
            <person name="Borneman A.R."/>
        </authorList>
    </citation>
    <scope>NUCLEOTIDE SEQUENCE [LARGE SCALE GENOMIC DNA]</scope>
    <source>
        <strain evidence="10">AWRI1</strain>
        <tissue evidence="10">Single Adult Female</tissue>
    </source>
</reference>
<feature type="chain" id="PRO_5043022975" description="Transferrin" evidence="8">
    <location>
        <begin position="25"/>
        <end position="717"/>
    </location>
</feature>
<feature type="binding site" evidence="5">
    <location>
        <position position="486"/>
    </location>
    <ligand>
        <name>hydrogencarbonate</name>
        <dbReference type="ChEBI" id="CHEBI:17544"/>
        <label>2</label>
    </ligand>
</feature>
<protein>
    <recommendedName>
        <fullName evidence="3">Transferrin</fullName>
    </recommendedName>
</protein>
<dbReference type="InterPro" id="IPR001156">
    <property type="entry name" value="Transferrin-like_dom"/>
</dbReference>
<proteinExistence type="inferred from homology"/>
<keyword evidence="1" id="KW-0677">Repeat</keyword>
<comment type="caution">
    <text evidence="10">The sequence shown here is derived from an EMBL/GenBank/DDBJ whole genome shotgun (WGS) entry which is preliminary data.</text>
</comment>
<feature type="active site" evidence="4">
    <location>
        <position position="95"/>
    </location>
</feature>
<dbReference type="SUPFAM" id="SSF53850">
    <property type="entry name" value="Periplasmic binding protein-like II"/>
    <property type="match status" value="2"/>
</dbReference>
<feature type="active site" description="Nucleophile" evidence="4">
    <location>
        <position position="299"/>
    </location>
</feature>
<dbReference type="GO" id="GO:0005769">
    <property type="term" value="C:early endosome"/>
    <property type="evidence" value="ECO:0007669"/>
    <property type="project" value="TreeGrafter"/>
</dbReference>
<feature type="disulfide bond" evidence="7">
    <location>
        <begin position="188"/>
        <end position="214"/>
    </location>
</feature>
<dbReference type="Proteomes" id="UP001367676">
    <property type="component" value="Unassembled WGS sequence"/>
</dbReference>
<evidence type="ECO:0000256" key="1">
    <source>
        <dbReference type="ARBA" id="ARBA00022737"/>
    </source>
</evidence>
<dbReference type="AlphaFoldDB" id="A0AAN9TGN9"/>
<dbReference type="Pfam" id="PF00405">
    <property type="entry name" value="Transferrin"/>
    <property type="match status" value="2"/>
</dbReference>